<dbReference type="EMBL" id="QKWP01000228">
    <property type="protein sequence ID" value="RIB24141.1"/>
    <property type="molecule type" value="Genomic_DNA"/>
</dbReference>
<sequence length="122" mass="14177">MDYITDLVLFRKNDEYISEDDIFEVSPYVASEVLSGKEQFIQAANIYEFGIIMVKMSTRQRPVKICTGLHGPSFKTYKLIKILKENNSNYANKKYIDLEYEKRSSVKNQPFTLLEGKSKFSV</sequence>
<dbReference type="AlphaFoldDB" id="A0A397VQV2"/>
<name>A0A397VQV2_9GLOM</name>
<evidence type="ECO:0000313" key="2">
    <source>
        <dbReference type="Proteomes" id="UP000266673"/>
    </source>
</evidence>
<dbReference type="Gene3D" id="1.10.510.10">
    <property type="entry name" value="Transferase(Phosphotransferase) domain 1"/>
    <property type="match status" value="1"/>
</dbReference>
<gene>
    <name evidence="1" type="ORF">C2G38_2169299</name>
</gene>
<accession>A0A397VQV2</accession>
<keyword evidence="2" id="KW-1185">Reference proteome</keyword>
<comment type="caution">
    <text evidence="1">The sequence shown here is derived from an EMBL/GenBank/DDBJ whole genome shotgun (WGS) entry which is preliminary data.</text>
</comment>
<organism evidence="1 2">
    <name type="scientific">Gigaspora rosea</name>
    <dbReference type="NCBI Taxonomy" id="44941"/>
    <lineage>
        <taxon>Eukaryota</taxon>
        <taxon>Fungi</taxon>
        <taxon>Fungi incertae sedis</taxon>
        <taxon>Mucoromycota</taxon>
        <taxon>Glomeromycotina</taxon>
        <taxon>Glomeromycetes</taxon>
        <taxon>Diversisporales</taxon>
        <taxon>Gigasporaceae</taxon>
        <taxon>Gigaspora</taxon>
    </lineage>
</organism>
<evidence type="ECO:0000313" key="1">
    <source>
        <dbReference type="EMBL" id="RIB24141.1"/>
    </source>
</evidence>
<proteinExistence type="predicted"/>
<protein>
    <recommendedName>
        <fullName evidence="3">Protein kinase domain-containing protein</fullName>
    </recommendedName>
</protein>
<evidence type="ECO:0008006" key="3">
    <source>
        <dbReference type="Google" id="ProtNLM"/>
    </source>
</evidence>
<dbReference type="Proteomes" id="UP000266673">
    <property type="component" value="Unassembled WGS sequence"/>
</dbReference>
<reference evidence="1 2" key="1">
    <citation type="submission" date="2018-06" db="EMBL/GenBank/DDBJ databases">
        <title>Comparative genomics reveals the genomic features of Rhizophagus irregularis, R. cerebriforme, R. diaphanum and Gigaspora rosea, and their symbiotic lifestyle signature.</title>
        <authorList>
            <person name="Morin E."/>
            <person name="San Clemente H."/>
            <person name="Chen E.C.H."/>
            <person name="De La Providencia I."/>
            <person name="Hainaut M."/>
            <person name="Kuo A."/>
            <person name="Kohler A."/>
            <person name="Murat C."/>
            <person name="Tang N."/>
            <person name="Roy S."/>
            <person name="Loubradou J."/>
            <person name="Henrissat B."/>
            <person name="Grigoriev I.V."/>
            <person name="Corradi N."/>
            <person name="Roux C."/>
            <person name="Martin F.M."/>
        </authorList>
    </citation>
    <scope>NUCLEOTIDE SEQUENCE [LARGE SCALE GENOMIC DNA]</scope>
    <source>
        <strain evidence="1 2">DAOM 194757</strain>
    </source>
</reference>